<keyword evidence="2" id="KW-1185">Reference proteome</keyword>
<protein>
    <recommendedName>
        <fullName evidence="3">Phasin family protein</fullName>
    </recommendedName>
</protein>
<organism evidence="1 2">
    <name type="scientific">Rhodomicrobium vannielii (strain ATCC 17100 / DSM 162 / LMG 4299 / NCIMB 10020 / ATH 3.1.1)</name>
    <dbReference type="NCBI Taxonomy" id="648757"/>
    <lineage>
        <taxon>Bacteria</taxon>
        <taxon>Pseudomonadati</taxon>
        <taxon>Pseudomonadota</taxon>
        <taxon>Alphaproteobacteria</taxon>
        <taxon>Hyphomicrobiales</taxon>
        <taxon>Hyphomicrobiaceae</taxon>
        <taxon>Rhodomicrobium</taxon>
    </lineage>
</organism>
<dbReference type="RefSeq" id="WP_013419975.1">
    <property type="nucleotide sequence ID" value="NC_014664.1"/>
</dbReference>
<accession>E3I4L1</accession>
<dbReference type="OrthoDB" id="7958310at2"/>
<sequence length="165" mass="18487">MQQSPQHPTFDLSPVLKAYVESIDIWKKNYENLAKSAREIQGFTVEGFGGNGAASASALSAAAKTEIDAEKAVYDNAVAQWQKSGDDLFKRFVQHQVELCRFFGNRWEQYLSLPDQVAQCRTVAEFGNLQQSFLTRFASDYMQEGEKLAQPFAEYMAGLGNNNRA</sequence>
<evidence type="ECO:0000313" key="2">
    <source>
        <dbReference type="Proteomes" id="UP000001399"/>
    </source>
</evidence>
<reference evidence="2" key="1">
    <citation type="journal article" date="2011" name="J. Bacteriol.">
        <title>Genome sequences of eight morphologically diverse alphaproteobacteria.</title>
        <authorList>
            <consortium name="US DOE Joint Genome Institute"/>
            <person name="Brown P.J."/>
            <person name="Kysela D.T."/>
            <person name="Buechlein A."/>
            <person name="Hemmerich C."/>
            <person name="Brun Y.V."/>
        </authorList>
    </citation>
    <scope>NUCLEOTIDE SEQUENCE [LARGE SCALE GENOMIC DNA]</scope>
    <source>
        <strain evidence="2">ATCC 17100 / ATH 3.1.1 / DSM 162 / LMG 4299</strain>
    </source>
</reference>
<dbReference type="KEGG" id="rva:Rvan_2369"/>
<proteinExistence type="predicted"/>
<evidence type="ECO:0000313" key="1">
    <source>
        <dbReference type="EMBL" id="ADP71593.1"/>
    </source>
</evidence>
<dbReference type="HOGENOM" id="CLU_1609537_0_0_5"/>
<name>E3I4L1_RHOVT</name>
<evidence type="ECO:0008006" key="3">
    <source>
        <dbReference type="Google" id="ProtNLM"/>
    </source>
</evidence>
<dbReference type="AlphaFoldDB" id="E3I4L1"/>
<gene>
    <name evidence="1" type="ordered locus">Rvan_2369</name>
</gene>
<dbReference type="EMBL" id="CP002292">
    <property type="protein sequence ID" value="ADP71593.1"/>
    <property type="molecule type" value="Genomic_DNA"/>
</dbReference>
<dbReference type="Proteomes" id="UP000001399">
    <property type="component" value="Chromosome"/>
</dbReference>